<feature type="domain" description="Carrier" evidence="1">
    <location>
        <begin position="1"/>
        <end position="80"/>
    </location>
</feature>
<name>A0A918X9G8_9ACTN</name>
<dbReference type="Pfam" id="PF00550">
    <property type="entry name" value="PP-binding"/>
    <property type="match status" value="1"/>
</dbReference>
<evidence type="ECO:0000259" key="1">
    <source>
        <dbReference type="PROSITE" id="PS50075"/>
    </source>
</evidence>
<evidence type="ECO:0000313" key="2">
    <source>
        <dbReference type="EMBL" id="GHD19382.1"/>
    </source>
</evidence>
<comment type="caution">
    <text evidence="2">The sequence shown here is derived from an EMBL/GenBank/DDBJ whole genome shotgun (WGS) entry which is preliminary data.</text>
</comment>
<accession>A0A918X9G8</accession>
<evidence type="ECO:0000313" key="3">
    <source>
        <dbReference type="Proteomes" id="UP000638353"/>
    </source>
</evidence>
<gene>
    <name evidence="2" type="primary">cfa1</name>
    <name evidence="2" type="ORF">GCM10010334_82990</name>
</gene>
<dbReference type="PROSITE" id="PS50075">
    <property type="entry name" value="CARRIER"/>
    <property type="match status" value="1"/>
</dbReference>
<sequence>MSIEGTIKGILVEDLNVDHAPQDIIGTLSIRDDLGVDSLGFEELRARCEEEFKVNISEEDYGSDAFATVQALTALILRLTSTAAASGGQA</sequence>
<reference evidence="2" key="1">
    <citation type="journal article" date="2014" name="Int. J. Syst. Evol. Microbiol.">
        <title>Complete genome sequence of Corynebacterium casei LMG S-19264T (=DSM 44701T), isolated from a smear-ripened cheese.</title>
        <authorList>
            <consortium name="US DOE Joint Genome Institute (JGI-PGF)"/>
            <person name="Walter F."/>
            <person name="Albersmeier A."/>
            <person name="Kalinowski J."/>
            <person name="Ruckert C."/>
        </authorList>
    </citation>
    <scope>NUCLEOTIDE SEQUENCE</scope>
    <source>
        <strain evidence="2">JCM 4637</strain>
    </source>
</reference>
<dbReference type="InterPro" id="IPR036736">
    <property type="entry name" value="ACP-like_sf"/>
</dbReference>
<proteinExistence type="predicted"/>
<protein>
    <submittedName>
        <fullName evidence="2">Coronafacic acid synthetase</fullName>
    </submittedName>
</protein>
<dbReference type="EMBL" id="BMVC01000034">
    <property type="protein sequence ID" value="GHD19382.1"/>
    <property type="molecule type" value="Genomic_DNA"/>
</dbReference>
<dbReference type="AlphaFoldDB" id="A0A918X9G8"/>
<organism evidence="2 3">
    <name type="scientific">Streptomyces finlayi</name>
    <dbReference type="NCBI Taxonomy" id="67296"/>
    <lineage>
        <taxon>Bacteria</taxon>
        <taxon>Bacillati</taxon>
        <taxon>Actinomycetota</taxon>
        <taxon>Actinomycetes</taxon>
        <taxon>Kitasatosporales</taxon>
        <taxon>Streptomycetaceae</taxon>
        <taxon>Streptomyces</taxon>
    </lineage>
</organism>
<dbReference type="RefSeq" id="WP_189828568.1">
    <property type="nucleotide sequence ID" value="NZ_BMVC01000034.1"/>
</dbReference>
<dbReference type="Proteomes" id="UP000638353">
    <property type="component" value="Unassembled WGS sequence"/>
</dbReference>
<dbReference type="SUPFAM" id="SSF47336">
    <property type="entry name" value="ACP-like"/>
    <property type="match status" value="1"/>
</dbReference>
<dbReference type="InterPro" id="IPR009081">
    <property type="entry name" value="PP-bd_ACP"/>
</dbReference>
<reference evidence="2" key="2">
    <citation type="submission" date="2020-09" db="EMBL/GenBank/DDBJ databases">
        <authorList>
            <person name="Sun Q."/>
            <person name="Ohkuma M."/>
        </authorList>
    </citation>
    <scope>NUCLEOTIDE SEQUENCE</scope>
    <source>
        <strain evidence="2">JCM 4637</strain>
    </source>
</reference>
<dbReference type="Gene3D" id="1.10.1200.10">
    <property type="entry name" value="ACP-like"/>
    <property type="match status" value="1"/>
</dbReference>